<evidence type="ECO:0000313" key="2">
    <source>
        <dbReference type="Proteomes" id="UP000019197"/>
    </source>
</evidence>
<dbReference type="Proteomes" id="UP000019197">
    <property type="component" value="Unassembled WGS sequence"/>
</dbReference>
<proteinExistence type="predicted"/>
<gene>
    <name evidence="1" type="ORF">XCR1_1300018</name>
</gene>
<sequence>MFPFIFIFTLYPLFMFYHLVDSIEELICNNIRFGNVIKFPLLLLCFLYK</sequence>
<dbReference type="EMBL" id="CBXE010000036">
    <property type="protein sequence ID" value="CDL79972.1"/>
    <property type="molecule type" value="Genomic_DNA"/>
</dbReference>
<accession>W1INB5</accession>
<comment type="caution">
    <text evidence="1">The sequence shown here is derived from an EMBL/GenBank/DDBJ whole genome shotgun (WGS) entry which is preliminary data.</text>
</comment>
<reference evidence="1 2" key="1">
    <citation type="submission" date="2013-11" db="EMBL/GenBank/DDBJ databases">
        <title>Draft genome sequence and annotation of the entomopathogenic bacterium, Xenorhabdus cabanillasi strain JM26.</title>
        <authorList>
            <person name="Gualtieri M."/>
            <person name="Ogier J.C."/>
            <person name="Pages S."/>
            <person name="Givaudan A."/>
            <person name="Gaudriault S."/>
        </authorList>
    </citation>
    <scope>NUCLEOTIDE SEQUENCE [LARGE SCALE GENOMIC DNA]</scope>
    <source>
        <strain evidence="1 2">JM26</strain>
    </source>
</reference>
<evidence type="ECO:0000313" key="1">
    <source>
        <dbReference type="EMBL" id="CDL79972.1"/>
    </source>
</evidence>
<dbReference type="AlphaFoldDB" id="W1INB5"/>
<organism evidence="1 2">
    <name type="scientific">Xenorhabdus cabanillasii JM26</name>
    <dbReference type="NCBI Taxonomy" id="1427517"/>
    <lineage>
        <taxon>Bacteria</taxon>
        <taxon>Pseudomonadati</taxon>
        <taxon>Pseudomonadota</taxon>
        <taxon>Gammaproteobacteria</taxon>
        <taxon>Enterobacterales</taxon>
        <taxon>Morganellaceae</taxon>
        <taxon>Xenorhabdus</taxon>
    </lineage>
</organism>
<protein>
    <submittedName>
        <fullName evidence="1">Uncharacterized protein</fullName>
    </submittedName>
</protein>
<name>W1INB5_9GAMM</name>